<keyword evidence="3 4" id="KW-0687">Ribonucleoprotein</keyword>
<dbReference type="FunFam" id="3.90.1030.10:FF:000001">
    <property type="entry name" value="50S ribosomal protein L17"/>
    <property type="match status" value="1"/>
</dbReference>
<evidence type="ECO:0000313" key="6">
    <source>
        <dbReference type="EMBL" id="CAA9552014.1"/>
    </source>
</evidence>
<dbReference type="InterPro" id="IPR000456">
    <property type="entry name" value="Ribosomal_bL17"/>
</dbReference>
<sequence length="120" mass="13475">MRHMSSGRKLNRNSSHRIALARSQATSLFRHGRIKTTVAKAKNLRPYVEKLITTAKGGDLHARRLVLREIHDVVVVRKLMDEIAPSFSARPGGYTRIYRLETRRGDGAQEALIELVTSAA</sequence>
<dbReference type="GO" id="GO:0022625">
    <property type="term" value="C:cytosolic large ribosomal subunit"/>
    <property type="evidence" value="ECO:0007669"/>
    <property type="project" value="TreeGrafter"/>
</dbReference>
<dbReference type="InterPro" id="IPR036373">
    <property type="entry name" value="Ribosomal_bL17_sf"/>
</dbReference>
<dbReference type="AlphaFoldDB" id="A0A6J4UNC3"/>
<dbReference type="PROSITE" id="PS01167">
    <property type="entry name" value="RIBOSOMAL_L17"/>
    <property type="match status" value="1"/>
</dbReference>
<dbReference type="SUPFAM" id="SSF64263">
    <property type="entry name" value="Prokaryotic ribosomal protein L17"/>
    <property type="match status" value="1"/>
</dbReference>
<dbReference type="InterPro" id="IPR047859">
    <property type="entry name" value="Ribosomal_bL17_CS"/>
</dbReference>
<accession>A0A6J4UNC3</accession>
<comment type="subunit">
    <text evidence="4">Part of the 50S ribosomal subunit. Contacts protein L32.</text>
</comment>
<dbReference type="Gene3D" id="3.90.1030.10">
    <property type="entry name" value="Ribosomal protein L17"/>
    <property type="match status" value="1"/>
</dbReference>
<dbReference type="GO" id="GO:0003735">
    <property type="term" value="F:structural constituent of ribosome"/>
    <property type="evidence" value="ECO:0007669"/>
    <property type="project" value="InterPro"/>
</dbReference>
<evidence type="ECO:0000256" key="5">
    <source>
        <dbReference type="RuleBase" id="RU000660"/>
    </source>
</evidence>
<gene>
    <name evidence="4" type="primary">rplQ</name>
    <name evidence="6" type="ORF">AVDCRST_MAG86-1508</name>
</gene>
<organism evidence="6">
    <name type="scientific">uncultured Truepera sp</name>
    <dbReference type="NCBI Taxonomy" id="543023"/>
    <lineage>
        <taxon>Bacteria</taxon>
        <taxon>Thermotogati</taxon>
        <taxon>Deinococcota</taxon>
        <taxon>Deinococci</taxon>
        <taxon>Trueperales</taxon>
        <taxon>Trueperaceae</taxon>
        <taxon>Truepera</taxon>
        <taxon>environmental samples</taxon>
    </lineage>
</organism>
<comment type="similarity">
    <text evidence="1 4 5">Belongs to the bacterial ribosomal protein bL17 family.</text>
</comment>
<reference evidence="6" key="1">
    <citation type="submission" date="2020-02" db="EMBL/GenBank/DDBJ databases">
        <authorList>
            <person name="Meier V. D."/>
        </authorList>
    </citation>
    <scope>NUCLEOTIDE SEQUENCE</scope>
    <source>
        <strain evidence="6">AVDCRST_MAG86</strain>
    </source>
</reference>
<evidence type="ECO:0000256" key="1">
    <source>
        <dbReference type="ARBA" id="ARBA00008777"/>
    </source>
</evidence>
<proteinExistence type="inferred from homology"/>
<evidence type="ECO:0000256" key="4">
    <source>
        <dbReference type="HAMAP-Rule" id="MF_01368"/>
    </source>
</evidence>
<name>A0A6J4UNC3_9DEIN</name>
<dbReference type="EMBL" id="CADCWP010000001">
    <property type="protein sequence ID" value="CAA9552014.1"/>
    <property type="molecule type" value="Genomic_DNA"/>
</dbReference>
<dbReference type="GO" id="GO:0006412">
    <property type="term" value="P:translation"/>
    <property type="evidence" value="ECO:0007669"/>
    <property type="project" value="UniProtKB-UniRule"/>
</dbReference>
<dbReference type="Pfam" id="PF01196">
    <property type="entry name" value="Ribosomal_L17"/>
    <property type="match status" value="1"/>
</dbReference>
<dbReference type="NCBIfam" id="TIGR00059">
    <property type="entry name" value="L17"/>
    <property type="match status" value="1"/>
</dbReference>
<evidence type="ECO:0000256" key="3">
    <source>
        <dbReference type="ARBA" id="ARBA00023274"/>
    </source>
</evidence>
<dbReference type="PANTHER" id="PTHR14413:SF16">
    <property type="entry name" value="LARGE RIBOSOMAL SUBUNIT PROTEIN BL17M"/>
    <property type="match status" value="1"/>
</dbReference>
<dbReference type="HAMAP" id="MF_01368">
    <property type="entry name" value="Ribosomal_bL17"/>
    <property type="match status" value="1"/>
</dbReference>
<dbReference type="PANTHER" id="PTHR14413">
    <property type="entry name" value="RIBOSOMAL PROTEIN L17"/>
    <property type="match status" value="1"/>
</dbReference>
<evidence type="ECO:0000256" key="2">
    <source>
        <dbReference type="ARBA" id="ARBA00022980"/>
    </source>
</evidence>
<protein>
    <recommendedName>
        <fullName evidence="4">Large ribosomal subunit protein bL17</fullName>
    </recommendedName>
</protein>
<keyword evidence="2 4" id="KW-0689">Ribosomal protein</keyword>